<evidence type="ECO:0000313" key="14">
    <source>
        <dbReference type="EMBL" id="OTN98553.1"/>
    </source>
</evidence>
<dbReference type="InterPro" id="IPR018312">
    <property type="entry name" value="Chromosome_initiator_DnaA_CS"/>
</dbReference>
<feature type="domain" description="AAA+ ATPase" evidence="12">
    <location>
        <begin position="140"/>
        <end position="271"/>
    </location>
</feature>
<comment type="domain">
    <text evidence="8">Domain I is involved in oligomerization and binding regulators, domain II is flexibile and of varying length in different bacteria, domain III forms the AAA+ region, while domain IV binds dsDNA.</text>
</comment>
<dbReference type="GO" id="GO:0005524">
    <property type="term" value="F:ATP binding"/>
    <property type="evidence" value="ECO:0007669"/>
    <property type="project" value="UniProtKB-UniRule"/>
</dbReference>
<evidence type="ECO:0000256" key="1">
    <source>
        <dbReference type="ARBA" id="ARBA00006583"/>
    </source>
</evidence>
<dbReference type="Gene3D" id="1.10.1750.10">
    <property type="match status" value="1"/>
</dbReference>
<dbReference type="Gene3D" id="3.40.50.300">
    <property type="entry name" value="P-loop containing nucleotide triphosphate hydrolases"/>
    <property type="match status" value="1"/>
</dbReference>
<comment type="caution">
    <text evidence="14">The sequence shown here is derived from an EMBL/GenBank/DDBJ whole genome shotgun (WGS) entry which is preliminary data.</text>
</comment>
<feature type="binding site" evidence="8">
    <location>
        <position position="154"/>
    </location>
    <ligand>
        <name>ATP</name>
        <dbReference type="ChEBI" id="CHEBI:30616"/>
    </ligand>
</feature>
<evidence type="ECO:0000256" key="4">
    <source>
        <dbReference type="ARBA" id="ARBA00022741"/>
    </source>
</evidence>
<keyword evidence="5 8" id="KW-0067">ATP-binding</keyword>
<dbReference type="FunFam" id="1.10.1750.10:FF:000002">
    <property type="entry name" value="Chromosomal replication initiator protein DnaA"/>
    <property type="match status" value="1"/>
</dbReference>
<dbReference type="PRINTS" id="PR00051">
    <property type="entry name" value="DNAA"/>
</dbReference>
<dbReference type="InterPro" id="IPR020591">
    <property type="entry name" value="Chromosome_initiator_DnaA-like"/>
</dbReference>
<dbReference type="GO" id="GO:0005886">
    <property type="term" value="C:plasma membrane"/>
    <property type="evidence" value="ECO:0007669"/>
    <property type="project" value="TreeGrafter"/>
</dbReference>
<dbReference type="PANTHER" id="PTHR30050:SF2">
    <property type="entry name" value="CHROMOSOMAL REPLICATION INITIATOR PROTEIN DNAA"/>
    <property type="match status" value="1"/>
</dbReference>
<feature type="binding site" evidence="8">
    <location>
        <position position="151"/>
    </location>
    <ligand>
        <name>ATP</name>
        <dbReference type="ChEBI" id="CHEBI:30616"/>
    </ligand>
</feature>
<dbReference type="FunFam" id="3.40.50.300:FF:000150">
    <property type="entry name" value="Chromosomal replication initiator protein DnaA"/>
    <property type="match status" value="1"/>
</dbReference>
<dbReference type="InterPro" id="IPR038454">
    <property type="entry name" value="DnaA_N_sf"/>
</dbReference>
<dbReference type="Gene3D" id="1.10.8.60">
    <property type="match status" value="1"/>
</dbReference>
<dbReference type="SMART" id="SM00382">
    <property type="entry name" value="AAA"/>
    <property type="match status" value="1"/>
</dbReference>
<feature type="domain" description="Chromosomal replication initiator DnaA C-terminal" evidence="13">
    <location>
        <begin position="352"/>
        <end position="421"/>
    </location>
</feature>
<dbReference type="InterPro" id="IPR003593">
    <property type="entry name" value="AAA+_ATPase"/>
</dbReference>
<name>A0AB73N0Y9_ENTFC</name>
<comment type="subunit">
    <text evidence="8">Oligomerizes as a right-handed, spiral filament on DNA at oriC.</text>
</comment>
<dbReference type="InterPro" id="IPR013159">
    <property type="entry name" value="DnaA_C"/>
</dbReference>
<evidence type="ECO:0000259" key="12">
    <source>
        <dbReference type="SMART" id="SM00382"/>
    </source>
</evidence>
<evidence type="ECO:0000256" key="2">
    <source>
        <dbReference type="ARBA" id="ARBA00022490"/>
    </source>
</evidence>
<dbReference type="SUPFAM" id="SSF48295">
    <property type="entry name" value="TrpR-like"/>
    <property type="match status" value="1"/>
</dbReference>
<dbReference type="InterPro" id="IPR001957">
    <property type="entry name" value="Chromosome_initiator_DnaA"/>
</dbReference>
<dbReference type="HAMAP" id="MF_00377">
    <property type="entry name" value="DnaA_bact"/>
    <property type="match status" value="1"/>
</dbReference>
<keyword evidence="4 8" id="KW-0547">Nucleotide-binding</keyword>
<dbReference type="GO" id="GO:0006270">
    <property type="term" value="P:DNA replication initiation"/>
    <property type="evidence" value="ECO:0007669"/>
    <property type="project" value="UniProtKB-UniRule"/>
</dbReference>
<dbReference type="AlphaFoldDB" id="A0AB73N0Y9"/>
<dbReference type="CDD" id="cd06571">
    <property type="entry name" value="Bac_DnaA_C"/>
    <property type="match status" value="1"/>
</dbReference>
<dbReference type="GO" id="GO:0005737">
    <property type="term" value="C:cytoplasm"/>
    <property type="evidence" value="ECO:0007669"/>
    <property type="project" value="UniProtKB-SubCell"/>
</dbReference>
<dbReference type="InterPro" id="IPR010921">
    <property type="entry name" value="Trp_repressor/repl_initiator"/>
</dbReference>
<dbReference type="GO" id="GO:0006275">
    <property type="term" value="P:regulation of DNA replication"/>
    <property type="evidence" value="ECO:0007669"/>
    <property type="project" value="UniProtKB-UniRule"/>
</dbReference>
<dbReference type="SUPFAM" id="SSF52540">
    <property type="entry name" value="P-loop containing nucleoside triphosphate hydrolases"/>
    <property type="match status" value="1"/>
</dbReference>
<keyword evidence="3 8" id="KW-0235">DNA replication</keyword>
<dbReference type="Proteomes" id="UP000194737">
    <property type="component" value="Unassembled WGS sequence"/>
</dbReference>
<dbReference type="CDD" id="cd00009">
    <property type="entry name" value="AAA"/>
    <property type="match status" value="1"/>
</dbReference>
<comment type="function">
    <text evidence="8 10">Plays an essential role in the initiation and regulation of chromosomal replication. ATP-DnaA binds to the origin of replication (oriC) to initiate formation of the DNA replication initiation complex once per cell cycle. Binds the DnaA box (a 9 base pair repeat at the origin) and separates the double-stranded (ds)DNA. Forms a right-handed helical filament on oriC DNA; dsDNA binds to the exterior of the filament while single-stranded (ss)DNA is stabiized in the filament's interior. The ATP-DnaA-oriC complex binds and stabilizes one strand of the AT-rich DNA unwinding element (DUE), permitting loading of DNA polymerase. After initiation quickly degrades to an ADP-DnaA complex that is not apt for DNA replication. Binds acidic phospholipids.</text>
</comment>
<evidence type="ECO:0000259" key="13">
    <source>
        <dbReference type="SMART" id="SM00760"/>
    </source>
</evidence>
<evidence type="ECO:0000313" key="15">
    <source>
        <dbReference type="Proteomes" id="UP000194737"/>
    </source>
</evidence>
<organism evidence="14 15">
    <name type="scientific">Enterococcus faecium</name>
    <name type="common">Streptococcus faecium</name>
    <dbReference type="NCBI Taxonomy" id="1352"/>
    <lineage>
        <taxon>Bacteria</taxon>
        <taxon>Bacillati</taxon>
        <taxon>Bacillota</taxon>
        <taxon>Bacilli</taxon>
        <taxon>Lactobacillales</taxon>
        <taxon>Enterococcaceae</taxon>
        <taxon>Enterococcus</taxon>
    </lineage>
</organism>
<dbReference type="Pfam" id="PF08299">
    <property type="entry name" value="Bac_DnaA_C"/>
    <property type="match status" value="1"/>
</dbReference>
<evidence type="ECO:0000256" key="8">
    <source>
        <dbReference type="HAMAP-Rule" id="MF_00377"/>
    </source>
</evidence>
<evidence type="ECO:0000256" key="9">
    <source>
        <dbReference type="NCBIfam" id="TIGR00362"/>
    </source>
</evidence>
<sequence>MVSLDALWNELKATYQKDLSPASYNTWIETANPRTLDQNQLVVEVPSKIHKEYWEKNLATKIVEVGYMLSGNEIIPRFITGEEAEQEEVIDEKNPKVVAPSPLKKAMLNPKYTFDTFVIGKGNQMAHAAALVVAEDPGSIYNPLFFYGGVGLGKTHLMHAIGHQMLQSQPNAKVKYVSSETFANDFINSIQNKTAEEFRQEYRNVDLLLVDDIQFFAEKEATQEEFFHTFNALYNEGKQIVLTSDRLPNEIPKLQERLVSRFAWGLSVDITPPDLETRTAILRKKAAAERLEIPDDTLSYIAGQIDSNIRELEGALVRVQAFAAMNSEDISTSLAADALKTLKSGKGHPQLSILQIQEEVAKYYHIQLKDLKGKKRVKSIVVPRQIAMYLARELTDNSLPKIGAEFGGKDHTTVIHAHEKIQQLMDSSVSMQNEVSEIKNFLLN</sequence>
<comment type="subcellular location">
    <subcellularLocation>
        <location evidence="8">Cytoplasm</location>
    </subcellularLocation>
</comment>
<proteinExistence type="inferred from homology"/>
<evidence type="ECO:0000256" key="11">
    <source>
        <dbReference type="RuleBase" id="RU004227"/>
    </source>
</evidence>
<gene>
    <name evidence="8" type="primary">dnaA</name>
    <name evidence="14" type="ORF">A5804_000036</name>
</gene>
<feature type="binding site" evidence="8">
    <location>
        <position position="155"/>
    </location>
    <ligand>
        <name>ATP</name>
        <dbReference type="ChEBI" id="CHEBI:30616"/>
    </ligand>
</feature>
<evidence type="ECO:0000256" key="3">
    <source>
        <dbReference type="ARBA" id="ARBA00022705"/>
    </source>
</evidence>
<keyword evidence="7 8" id="KW-0238">DNA-binding</keyword>
<feature type="binding site" evidence="8">
    <location>
        <position position="153"/>
    </location>
    <ligand>
        <name>ATP</name>
        <dbReference type="ChEBI" id="CHEBI:30616"/>
    </ligand>
</feature>
<comment type="caution">
    <text evidence="8">Lacks conserved residue(s) required for the propagation of feature annotation.</text>
</comment>
<dbReference type="InterPro" id="IPR024633">
    <property type="entry name" value="DnaA_N_dom"/>
</dbReference>
<dbReference type="RefSeq" id="WP_086324312.1">
    <property type="nucleotide sequence ID" value="NZ_NGLB01000001.1"/>
</dbReference>
<evidence type="ECO:0000256" key="7">
    <source>
        <dbReference type="ARBA" id="ARBA00023125"/>
    </source>
</evidence>
<feature type="region of interest" description="Domain IV, binds dsDNA" evidence="8">
    <location>
        <begin position="324"/>
        <end position="444"/>
    </location>
</feature>
<evidence type="ECO:0000256" key="6">
    <source>
        <dbReference type="ARBA" id="ARBA00023121"/>
    </source>
</evidence>
<dbReference type="GO" id="GO:0008289">
    <property type="term" value="F:lipid binding"/>
    <property type="evidence" value="ECO:0007669"/>
    <property type="project" value="UniProtKB-KW"/>
</dbReference>
<dbReference type="NCBIfam" id="TIGR00362">
    <property type="entry name" value="DnaA"/>
    <property type="match status" value="1"/>
</dbReference>
<protein>
    <recommendedName>
        <fullName evidence="8 9">Chromosomal replication initiator protein DnaA</fullName>
    </recommendedName>
</protein>
<dbReference type="Pfam" id="PF11638">
    <property type="entry name" value="DnaA_N"/>
    <property type="match status" value="1"/>
</dbReference>
<dbReference type="GO" id="GO:0003688">
    <property type="term" value="F:DNA replication origin binding"/>
    <property type="evidence" value="ECO:0007669"/>
    <property type="project" value="UniProtKB-UniRule"/>
</dbReference>
<comment type="similarity">
    <text evidence="1 8 11">Belongs to the DnaA family.</text>
</comment>
<dbReference type="PROSITE" id="PS01008">
    <property type="entry name" value="DNAA"/>
    <property type="match status" value="1"/>
</dbReference>
<evidence type="ECO:0000256" key="10">
    <source>
        <dbReference type="RuleBase" id="RU000577"/>
    </source>
</evidence>
<feature type="region of interest" description="Domain I, interacts with DnaA modulators" evidence="8">
    <location>
        <begin position="1"/>
        <end position="94"/>
    </location>
</feature>
<dbReference type="InterPro" id="IPR027417">
    <property type="entry name" value="P-loop_NTPase"/>
</dbReference>
<feature type="region of interest" description="Domain III, AAA+ region" evidence="8">
    <location>
        <begin position="107"/>
        <end position="323"/>
    </location>
</feature>
<dbReference type="Pfam" id="PF00308">
    <property type="entry name" value="Bac_DnaA"/>
    <property type="match status" value="1"/>
</dbReference>
<dbReference type="Gene3D" id="3.30.300.180">
    <property type="match status" value="1"/>
</dbReference>
<dbReference type="SMART" id="SM00760">
    <property type="entry name" value="Bac_DnaA_C"/>
    <property type="match status" value="1"/>
</dbReference>
<dbReference type="FunFam" id="1.10.8.60:FF:000003">
    <property type="entry name" value="Chromosomal replication initiator protein DnaA"/>
    <property type="match status" value="1"/>
</dbReference>
<keyword evidence="2 8" id="KW-0963">Cytoplasm</keyword>
<dbReference type="InterPro" id="IPR013317">
    <property type="entry name" value="DnaA_dom"/>
</dbReference>
<accession>A0AB73N0Y9</accession>
<keyword evidence="6 8" id="KW-0446">Lipid-binding</keyword>
<dbReference type="PANTHER" id="PTHR30050">
    <property type="entry name" value="CHROMOSOMAL REPLICATION INITIATOR PROTEIN DNAA"/>
    <property type="match status" value="1"/>
</dbReference>
<dbReference type="EMBL" id="NGLB01000001">
    <property type="protein sequence ID" value="OTN98553.1"/>
    <property type="molecule type" value="Genomic_DNA"/>
</dbReference>
<reference evidence="14 15" key="1">
    <citation type="submission" date="2017-05" db="EMBL/GenBank/DDBJ databases">
        <title>The Genome Sequence of Enterococcus faecium 6F2_DIV0138.</title>
        <authorList>
            <consortium name="The Broad Institute Genomics Platform"/>
            <consortium name="The Broad Institute Genomic Center for Infectious Diseases"/>
            <person name="Earl A."/>
            <person name="Manson A."/>
            <person name="Schwartman J."/>
            <person name="Gilmore M."/>
            <person name="Abouelleil A."/>
            <person name="Cao P."/>
            <person name="Chapman S."/>
            <person name="Cusick C."/>
            <person name="Shea T."/>
            <person name="Young S."/>
            <person name="Neafsey D."/>
            <person name="Nusbaum C."/>
            <person name="Birren B."/>
        </authorList>
    </citation>
    <scope>NUCLEOTIDE SEQUENCE [LARGE SCALE GENOMIC DNA]</scope>
    <source>
        <strain evidence="14 15">6F2_DIV0138</strain>
    </source>
</reference>
<evidence type="ECO:0000256" key="5">
    <source>
        <dbReference type="ARBA" id="ARBA00022840"/>
    </source>
</evidence>